<dbReference type="Pfam" id="PF08031">
    <property type="entry name" value="BBE"/>
    <property type="match status" value="1"/>
</dbReference>
<dbReference type="InterPro" id="IPR036318">
    <property type="entry name" value="FAD-bd_PCMH-like_sf"/>
</dbReference>
<dbReference type="GO" id="GO:0016491">
    <property type="term" value="F:oxidoreductase activity"/>
    <property type="evidence" value="ECO:0007669"/>
    <property type="project" value="UniProtKB-KW"/>
</dbReference>
<dbReference type="InterPro" id="IPR016169">
    <property type="entry name" value="FAD-bd_PCMH_sub2"/>
</dbReference>
<keyword evidence="7" id="KW-1185">Reference proteome</keyword>
<dbReference type="SUPFAM" id="SSF56176">
    <property type="entry name" value="FAD-binding/transporter-associated domain-like"/>
    <property type="match status" value="1"/>
</dbReference>
<evidence type="ECO:0000256" key="1">
    <source>
        <dbReference type="ARBA" id="ARBA00005466"/>
    </source>
</evidence>
<organism evidence="6 7">
    <name type="scientific">Coprinellus micaceus</name>
    <name type="common">Glistening ink-cap mushroom</name>
    <name type="synonym">Coprinus micaceus</name>
    <dbReference type="NCBI Taxonomy" id="71717"/>
    <lineage>
        <taxon>Eukaryota</taxon>
        <taxon>Fungi</taxon>
        <taxon>Dikarya</taxon>
        <taxon>Basidiomycota</taxon>
        <taxon>Agaricomycotina</taxon>
        <taxon>Agaricomycetes</taxon>
        <taxon>Agaricomycetidae</taxon>
        <taxon>Agaricales</taxon>
        <taxon>Agaricineae</taxon>
        <taxon>Psathyrellaceae</taxon>
        <taxon>Coprinellus</taxon>
    </lineage>
</organism>
<dbReference type="InterPro" id="IPR016167">
    <property type="entry name" value="FAD-bd_PCMH_sub1"/>
</dbReference>
<dbReference type="GO" id="GO:0071949">
    <property type="term" value="F:FAD binding"/>
    <property type="evidence" value="ECO:0007669"/>
    <property type="project" value="InterPro"/>
</dbReference>
<evidence type="ECO:0000313" key="7">
    <source>
        <dbReference type="Proteomes" id="UP000298030"/>
    </source>
</evidence>
<dbReference type="Proteomes" id="UP000298030">
    <property type="component" value="Unassembled WGS sequence"/>
</dbReference>
<dbReference type="Pfam" id="PF01565">
    <property type="entry name" value="FAD_binding_4"/>
    <property type="match status" value="1"/>
</dbReference>
<keyword evidence="3" id="KW-0274">FAD</keyword>
<evidence type="ECO:0000256" key="2">
    <source>
        <dbReference type="ARBA" id="ARBA00022630"/>
    </source>
</evidence>
<comment type="similarity">
    <text evidence="1">Belongs to the oxygen-dependent FAD-linked oxidoreductase family.</text>
</comment>
<dbReference type="InterPro" id="IPR006094">
    <property type="entry name" value="Oxid_FAD_bind_N"/>
</dbReference>
<dbReference type="AlphaFoldDB" id="A0A4Y7SDX3"/>
<evidence type="ECO:0000313" key="6">
    <source>
        <dbReference type="EMBL" id="TEB19617.1"/>
    </source>
</evidence>
<dbReference type="InterPro" id="IPR016166">
    <property type="entry name" value="FAD-bd_PCMH"/>
</dbReference>
<sequence>MLMRYAPRAAISSALIQQVAGVAGYGHICAQIKASVTAPSAVYYPGDENFYNLSEHWAPSSNEMPACVVQPHNTGDVGKTLRIVGKSGTPFSVMSGGHATTPFLSSTTGVHISTAAFTSIEYDEATKRVTFGAGLKVEDLYAALHPHGVNVPGARVTGIGMGGFILGGGYSWHTNQVGLAFDSVEAFELVKPSGEVADVTHQSDPELFFALKGGGNNFGIVTRFKMRTFPQGLVWGGLITFADPNVFPTVTAAVAEFAARTTDPKAGLMSSATVVQGKHTIELFVFYDGPEPPAGIFDKFMNAGPTSNTVTQQNFLTLTNSFKLTEELAGMRAHILGVSVPAYSLNFLEVVNEEAFNENPELVNKSHTFMLLSEPFLPSILSHNKHKTAYPFTKDVAVWDSEKIRDKLEATLVDEGHTGVPTSPLYPNYALWDAPLDRIYGNNLPRLQAVKQRVDPEDVMGLAGGFKIPSASVVRDEL</sequence>
<keyword evidence="2" id="KW-0285">Flavoprotein</keyword>
<evidence type="ECO:0000256" key="4">
    <source>
        <dbReference type="ARBA" id="ARBA00023002"/>
    </source>
</evidence>
<dbReference type="PANTHER" id="PTHR42973:SF13">
    <property type="entry name" value="FAD-BINDING PCMH-TYPE DOMAIN-CONTAINING PROTEIN"/>
    <property type="match status" value="1"/>
</dbReference>
<dbReference type="InterPro" id="IPR050416">
    <property type="entry name" value="FAD-linked_Oxidoreductase"/>
</dbReference>
<proteinExistence type="inferred from homology"/>
<dbReference type="STRING" id="71717.A0A4Y7SDX3"/>
<dbReference type="PROSITE" id="PS51387">
    <property type="entry name" value="FAD_PCMH"/>
    <property type="match status" value="1"/>
</dbReference>
<dbReference type="Gene3D" id="3.40.462.20">
    <property type="match status" value="1"/>
</dbReference>
<dbReference type="Gene3D" id="3.30.465.10">
    <property type="match status" value="1"/>
</dbReference>
<feature type="domain" description="FAD-binding PCMH-type" evidence="5">
    <location>
        <begin position="61"/>
        <end position="231"/>
    </location>
</feature>
<accession>A0A4Y7SDX3</accession>
<keyword evidence="4" id="KW-0560">Oxidoreductase</keyword>
<dbReference type="PANTHER" id="PTHR42973">
    <property type="entry name" value="BINDING OXIDOREDUCTASE, PUTATIVE (AFU_ORTHOLOGUE AFUA_1G17690)-RELATED"/>
    <property type="match status" value="1"/>
</dbReference>
<evidence type="ECO:0000259" key="5">
    <source>
        <dbReference type="PROSITE" id="PS51387"/>
    </source>
</evidence>
<protein>
    <submittedName>
        <fullName evidence="6">FAD-binding domain-containing protein</fullName>
    </submittedName>
</protein>
<dbReference type="Gene3D" id="3.30.43.10">
    <property type="entry name" value="Uridine Diphospho-n-acetylenolpyruvylglucosamine Reductase, domain 2"/>
    <property type="match status" value="1"/>
</dbReference>
<reference evidence="6 7" key="1">
    <citation type="journal article" date="2019" name="Nat. Ecol. Evol.">
        <title>Megaphylogeny resolves global patterns of mushroom evolution.</title>
        <authorList>
            <person name="Varga T."/>
            <person name="Krizsan K."/>
            <person name="Foldi C."/>
            <person name="Dima B."/>
            <person name="Sanchez-Garcia M."/>
            <person name="Sanchez-Ramirez S."/>
            <person name="Szollosi G.J."/>
            <person name="Szarkandi J.G."/>
            <person name="Papp V."/>
            <person name="Albert L."/>
            <person name="Andreopoulos W."/>
            <person name="Angelini C."/>
            <person name="Antonin V."/>
            <person name="Barry K.W."/>
            <person name="Bougher N.L."/>
            <person name="Buchanan P."/>
            <person name="Buyck B."/>
            <person name="Bense V."/>
            <person name="Catcheside P."/>
            <person name="Chovatia M."/>
            <person name="Cooper J."/>
            <person name="Damon W."/>
            <person name="Desjardin D."/>
            <person name="Finy P."/>
            <person name="Geml J."/>
            <person name="Haridas S."/>
            <person name="Hughes K."/>
            <person name="Justo A."/>
            <person name="Karasinski D."/>
            <person name="Kautmanova I."/>
            <person name="Kiss B."/>
            <person name="Kocsube S."/>
            <person name="Kotiranta H."/>
            <person name="LaButti K.M."/>
            <person name="Lechner B.E."/>
            <person name="Liimatainen K."/>
            <person name="Lipzen A."/>
            <person name="Lukacs Z."/>
            <person name="Mihaltcheva S."/>
            <person name="Morgado L.N."/>
            <person name="Niskanen T."/>
            <person name="Noordeloos M.E."/>
            <person name="Ohm R.A."/>
            <person name="Ortiz-Santana B."/>
            <person name="Ovrebo C."/>
            <person name="Racz N."/>
            <person name="Riley R."/>
            <person name="Savchenko A."/>
            <person name="Shiryaev A."/>
            <person name="Soop K."/>
            <person name="Spirin V."/>
            <person name="Szebenyi C."/>
            <person name="Tomsovsky M."/>
            <person name="Tulloss R.E."/>
            <person name="Uehling J."/>
            <person name="Grigoriev I.V."/>
            <person name="Vagvolgyi C."/>
            <person name="Papp T."/>
            <person name="Martin F.M."/>
            <person name="Miettinen O."/>
            <person name="Hibbett D.S."/>
            <person name="Nagy L.G."/>
        </authorList>
    </citation>
    <scope>NUCLEOTIDE SEQUENCE [LARGE SCALE GENOMIC DNA]</scope>
    <source>
        <strain evidence="6 7">FP101781</strain>
    </source>
</reference>
<dbReference type="EMBL" id="QPFP01000182">
    <property type="protein sequence ID" value="TEB19617.1"/>
    <property type="molecule type" value="Genomic_DNA"/>
</dbReference>
<name>A0A4Y7SDX3_COPMI</name>
<comment type="caution">
    <text evidence="6">The sequence shown here is derived from an EMBL/GenBank/DDBJ whole genome shotgun (WGS) entry which is preliminary data.</text>
</comment>
<dbReference type="InterPro" id="IPR012951">
    <property type="entry name" value="BBE"/>
</dbReference>
<gene>
    <name evidence="6" type="ORF">FA13DRAFT_1820831</name>
</gene>
<evidence type="ECO:0000256" key="3">
    <source>
        <dbReference type="ARBA" id="ARBA00022827"/>
    </source>
</evidence>
<dbReference type="OrthoDB" id="2151789at2759"/>